<dbReference type="Pfam" id="PF16905">
    <property type="entry name" value="GPHH"/>
    <property type="match status" value="1"/>
</dbReference>
<protein>
    <submittedName>
        <fullName evidence="21">Probable voltage-dependent N-type calcium channel subunit alpha-1B isoform X2</fullName>
    </submittedName>
</protein>
<evidence type="ECO:0000256" key="1">
    <source>
        <dbReference type="ARBA" id="ARBA00004141"/>
    </source>
</evidence>
<feature type="transmembrane region" description="Helical" evidence="16">
    <location>
        <begin position="291"/>
        <end position="316"/>
    </location>
</feature>
<evidence type="ECO:0000259" key="19">
    <source>
        <dbReference type="Pfam" id="PF16905"/>
    </source>
</evidence>
<gene>
    <name evidence="21" type="primary">LOC101241540</name>
</gene>
<evidence type="ECO:0000259" key="17">
    <source>
        <dbReference type="Pfam" id="PF00520"/>
    </source>
</evidence>
<evidence type="ECO:0000256" key="15">
    <source>
        <dbReference type="RuleBase" id="RU003808"/>
    </source>
</evidence>
<comment type="similarity">
    <text evidence="15">Belongs to the calcium channel alpha-1 subunit (TC 1.A.1.11) family.</text>
</comment>
<feature type="transmembrane region" description="Helical" evidence="16">
    <location>
        <begin position="117"/>
        <end position="134"/>
    </location>
</feature>
<dbReference type="InterPro" id="IPR014873">
    <property type="entry name" value="VDCC_a1su_IQ"/>
</dbReference>
<proteinExistence type="inferred from homology"/>
<evidence type="ECO:0000256" key="6">
    <source>
        <dbReference type="ARBA" id="ARBA00022723"/>
    </source>
</evidence>
<keyword evidence="8 15" id="KW-0106">Calcium</keyword>
<keyword evidence="3 15" id="KW-0109">Calcium transport</keyword>
<evidence type="ECO:0000259" key="18">
    <source>
        <dbReference type="Pfam" id="PF08763"/>
    </source>
</evidence>
<feature type="transmembrane region" description="Helical" evidence="16">
    <location>
        <begin position="861"/>
        <end position="880"/>
    </location>
</feature>
<dbReference type="Pfam" id="PF00520">
    <property type="entry name" value="Ion_trans"/>
    <property type="match status" value="4"/>
</dbReference>
<dbReference type="InterPro" id="IPR027359">
    <property type="entry name" value="Volt_channel_dom_sf"/>
</dbReference>
<keyword evidence="6" id="KW-0479">Metal-binding</keyword>
<keyword evidence="10 16" id="KW-1133">Transmembrane helix</keyword>
<evidence type="ECO:0000256" key="13">
    <source>
        <dbReference type="ARBA" id="ARBA00023180"/>
    </source>
</evidence>
<feature type="transmembrane region" description="Helical" evidence="16">
    <location>
        <begin position="1173"/>
        <end position="1201"/>
    </location>
</feature>
<name>A0ABM4C6L4_HYDVU</name>
<dbReference type="PANTHER" id="PTHR45628:SF7">
    <property type="entry name" value="VOLTAGE-DEPENDENT CALCIUM CHANNEL TYPE A SUBUNIT ALPHA-1"/>
    <property type="match status" value="1"/>
</dbReference>
<evidence type="ECO:0000256" key="12">
    <source>
        <dbReference type="ARBA" id="ARBA00023136"/>
    </source>
</evidence>
<feature type="transmembrane region" description="Helical" evidence="16">
    <location>
        <begin position="475"/>
        <end position="502"/>
    </location>
</feature>
<keyword evidence="14" id="KW-0407">Ion channel</keyword>
<evidence type="ECO:0000256" key="8">
    <source>
        <dbReference type="ARBA" id="ARBA00022837"/>
    </source>
</evidence>
<accession>A0ABM4C6L4</accession>
<evidence type="ECO:0000256" key="4">
    <source>
        <dbReference type="ARBA" id="ARBA00022673"/>
    </source>
</evidence>
<dbReference type="Gene3D" id="1.10.287.70">
    <property type="match status" value="4"/>
</dbReference>
<feature type="transmembrane region" description="Helical" evidence="16">
    <location>
        <begin position="534"/>
        <end position="562"/>
    </location>
</feature>
<feature type="transmembrane region" description="Helical" evidence="16">
    <location>
        <begin position="178"/>
        <end position="201"/>
    </location>
</feature>
<evidence type="ECO:0000256" key="3">
    <source>
        <dbReference type="ARBA" id="ARBA00022568"/>
    </source>
</evidence>
<organism evidence="20 21">
    <name type="scientific">Hydra vulgaris</name>
    <name type="common">Hydra</name>
    <name type="synonym">Hydra attenuata</name>
    <dbReference type="NCBI Taxonomy" id="6087"/>
    <lineage>
        <taxon>Eukaryota</taxon>
        <taxon>Metazoa</taxon>
        <taxon>Cnidaria</taxon>
        <taxon>Hydrozoa</taxon>
        <taxon>Hydroidolina</taxon>
        <taxon>Anthoathecata</taxon>
        <taxon>Aplanulata</taxon>
        <taxon>Hydridae</taxon>
        <taxon>Hydra</taxon>
    </lineage>
</organism>
<keyword evidence="12 16" id="KW-0472">Membrane</keyword>
<feature type="transmembrane region" description="Helical" evidence="16">
    <location>
        <begin position="969"/>
        <end position="996"/>
    </location>
</feature>
<keyword evidence="20" id="KW-1185">Reference proteome</keyword>
<keyword evidence="4 15" id="KW-0107">Calcium channel</keyword>
<dbReference type="PRINTS" id="PR00167">
    <property type="entry name" value="CACHANNEL"/>
</dbReference>
<feature type="transmembrane region" description="Helical" evidence="16">
    <location>
        <begin position="442"/>
        <end position="463"/>
    </location>
</feature>
<dbReference type="SUPFAM" id="SSF81324">
    <property type="entry name" value="Voltage-gated potassium channels"/>
    <property type="match status" value="4"/>
</dbReference>
<dbReference type="Gene3D" id="6.10.250.2500">
    <property type="match status" value="1"/>
</dbReference>
<keyword evidence="13" id="KW-0325">Glycoprotein</keyword>
<dbReference type="Proteomes" id="UP001652625">
    <property type="component" value="Chromosome 07"/>
</dbReference>
<evidence type="ECO:0000256" key="2">
    <source>
        <dbReference type="ARBA" id="ARBA00022448"/>
    </source>
</evidence>
<keyword evidence="5 16" id="KW-0812">Transmembrane</keyword>
<dbReference type="PANTHER" id="PTHR45628">
    <property type="entry name" value="VOLTAGE-DEPENDENT CALCIUM CHANNEL TYPE A SUBUNIT ALPHA-1"/>
    <property type="match status" value="1"/>
</dbReference>
<feature type="domain" description="Voltage-dependent calcium channel alpha-1 subunit IQ" evidence="18">
    <location>
        <begin position="1380"/>
        <end position="1451"/>
    </location>
</feature>
<feature type="transmembrane region" description="Helical" evidence="16">
    <location>
        <begin position="925"/>
        <end position="943"/>
    </location>
</feature>
<feature type="transmembrane region" description="Helical" evidence="16">
    <location>
        <begin position="719"/>
        <end position="741"/>
    </location>
</feature>
<sequence>MDNKKIKVDQNPITLKEEYLYPTNHLYFLSPTNPLRRMCVAILHSKIFKLLVIFTILLNCIVMALSSPHPKSDRDAIDNVLEHIDVYILGVFCSEEFLKIISQGLFMHKHAYLRNPWNILDLTFIVTGILPLVLKNNNKNTLWMRYIKMIRVLRPLKFVTKFESLQVLFGTIMKSLALLFHVCILTCFVISMYAIVGMSLLKGKFHYTCFLNSTNEIWKKGFLCGVDGQQCPNNTFCERYWLGPNSGAISFDNFISSCITVFVCITCEGWIDIMYKTFDVKDFNGNYYWFYYYTLEIIGAHFIMNLVCGVLCGGFSKERTRISNHRKFLALKMELETEQLSEKYVNWIDQGQNVLDQEKVEKKSKLVEKEEGEKELIKECDVRYPHLTKCMNLNSGVRIALKRILLSLFFYWLIMGLTFFNALLLIIQHYNEPQLITDITGWAQKAFMVFFTLEVILKLYALGPQLYFSKLSDKFEFVVITLWLFDFFLLKYAGFNFAFFVLHQLQLNRLFQHTRVWGSIKKLKTSIFYSISSVLSLILLFFIAAVSFALLGMSLFGAVWYNIVPKPRTNFDDFFNSMLTVFQIMMGDGWNNVMYDAIKANGGAEKPLALLSSLYFIVVTIVGNYVLINIFLAIALDNISLAESANKETVEKETLNLKENENFNQEPNQSTNPLSIEIPEESHGHKVIPKPDSEKLLMEVNTLFICFPNNPLRKIAHKVVNAQSFTNLTLFLIVISSGMLSLEDATNPDAKINKVLKNFDIAFTIYFTFEVLLKVINFGFCFHNGAYCREIWNCFDLFIVLTSIISVVLSMIKSTPGKVKSFLKILRLLRAFRCLKSVNNIPKLKLIIQCIGSSIKNATGIMAAILQCYFIFAVMGVQLFQGQLNYCTDESKIKEKDCRGFFISFDESNYNFLVKKERVWKKNNFNFNHFGFALLSLISSSSGERWSALMQSGVDSKGVDEGPLRNNKIWLSLYFIAFLITTSFFLTSLFVGMIVYTFKKKSGEIEGELDRNSINSIDFVIKSKPRPRFMPNDVTSLKYKVWALIESRCWEIFIVLMVSLNSAAMLMEFDGQKKEYENIMNWINNVLIFVFVLEAAIKIFALRCNYFKDFWNLFDSFIVFVGLLDFVMTQTKTQGLFDTSIFSLFRAFRFIKLMQRVRPIRILIWTFLKSLQALPYLGGLICILFYIYAVIGMQLFSLISISHNDDDVPWSYINKRNNFRTFLSSLQVLFRITSGENWPDIMLACTKNAKCDKELKAVQPDMETCGSDVAYFYFISFILLCYYLMLNLILAVIMDNFSYLTDDSSKLGPHHLDEVVMVWSDFDPRATGRIKHTEVIQLLKEMMPPVGLGPYCIKVLGYKRLVQMNMILYDDGSVDFNGFFFALVRTALNIYTKKDNLKSNDDAIRKMLLAIWPKIRKRTLDLFIPRPPKNAKQMTIGKIYAAKLIIYNYRNIVQSNA</sequence>
<feature type="transmembrane region" description="Helical" evidence="16">
    <location>
        <begin position="1270"/>
        <end position="1293"/>
    </location>
</feature>
<dbReference type="InterPro" id="IPR050599">
    <property type="entry name" value="VDCC_alpha-1_subunit"/>
</dbReference>
<feature type="transmembrane region" description="Helical" evidence="16">
    <location>
        <begin position="613"/>
        <end position="636"/>
    </location>
</feature>
<feature type="domain" description="Ion transport" evidence="17">
    <location>
        <begin position="723"/>
        <end position="1000"/>
    </location>
</feature>
<feature type="transmembrane region" description="Helical" evidence="16">
    <location>
        <begin position="1049"/>
        <end position="1067"/>
    </location>
</feature>
<evidence type="ECO:0000313" key="20">
    <source>
        <dbReference type="Proteomes" id="UP001652625"/>
    </source>
</evidence>
<dbReference type="InterPro" id="IPR031649">
    <property type="entry name" value="GPHH_dom"/>
</dbReference>
<evidence type="ECO:0000256" key="16">
    <source>
        <dbReference type="SAM" id="Phobius"/>
    </source>
</evidence>
<evidence type="ECO:0000256" key="10">
    <source>
        <dbReference type="ARBA" id="ARBA00022989"/>
    </source>
</evidence>
<dbReference type="InterPro" id="IPR002077">
    <property type="entry name" value="VDCCAlpha1"/>
</dbReference>
<evidence type="ECO:0000256" key="7">
    <source>
        <dbReference type="ARBA" id="ARBA00022737"/>
    </source>
</evidence>
<comment type="subcellular location">
    <subcellularLocation>
        <location evidence="1 15">Membrane</location>
        <topology evidence="1 15">Multi-pass membrane protein</topology>
    </subcellularLocation>
</comment>
<evidence type="ECO:0000313" key="21">
    <source>
        <dbReference type="RefSeq" id="XP_065657243.1"/>
    </source>
</evidence>
<evidence type="ECO:0000256" key="9">
    <source>
        <dbReference type="ARBA" id="ARBA00022882"/>
    </source>
</evidence>
<feature type="domain" description="Ion transport" evidence="17">
    <location>
        <begin position="1048"/>
        <end position="1304"/>
    </location>
</feature>
<dbReference type="RefSeq" id="XP_065657243.1">
    <property type="nucleotide sequence ID" value="XM_065801171.1"/>
</dbReference>
<keyword evidence="2" id="KW-0813">Transport</keyword>
<evidence type="ECO:0000256" key="5">
    <source>
        <dbReference type="ARBA" id="ARBA00022692"/>
    </source>
</evidence>
<feature type="transmembrane region" description="Helical" evidence="16">
    <location>
        <begin position="408"/>
        <end position="430"/>
    </location>
</feature>
<dbReference type="Gene3D" id="1.20.120.350">
    <property type="entry name" value="Voltage-gated potassium channels. Chain C"/>
    <property type="match status" value="4"/>
</dbReference>
<dbReference type="Pfam" id="PF08763">
    <property type="entry name" value="Ca_chan_IQ"/>
    <property type="match status" value="1"/>
</dbReference>
<feature type="transmembrane region" description="Helical" evidence="16">
    <location>
        <begin position="761"/>
        <end position="782"/>
    </location>
</feature>
<feature type="transmembrane region" description="Helical" evidence="16">
    <location>
        <begin position="1110"/>
        <end position="1129"/>
    </location>
</feature>
<keyword evidence="11" id="KW-0406">Ion transport</keyword>
<evidence type="ECO:0000256" key="14">
    <source>
        <dbReference type="ARBA" id="ARBA00023303"/>
    </source>
</evidence>
<keyword evidence="9 15" id="KW-0851">Voltage-gated channel</keyword>
<feature type="transmembrane region" description="Helical" evidence="16">
    <location>
        <begin position="574"/>
        <end position="593"/>
    </location>
</feature>
<dbReference type="GeneID" id="101241540"/>
<reference evidence="21" key="1">
    <citation type="submission" date="2025-08" db="UniProtKB">
        <authorList>
            <consortium name="RefSeq"/>
        </authorList>
    </citation>
    <scope>IDENTIFICATION</scope>
</reference>
<dbReference type="InterPro" id="IPR005821">
    <property type="entry name" value="Ion_trans_dom"/>
</dbReference>
<evidence type="ECO:0000256" key="11">
    <source>
        <dbReference type="ARBA" id="ARBA00023065"/>
    </source>
</evidence>
<dbReference type="Gene3D" id="6.10.250.2180">
    <property type="match status" value="1"/>
</dbReference>
<feature type="domain" description="Ion transport" evidence="17">
    <location>
        <begin position="46"/>
        <end position="319"/>
    </location>
</feature>
<keyword evidence="7" id="KW-0677">Repeat</keyword>
<feature type="domain" description="Voltage-dependent L-type calcium channel IQ-associated" evidence="19">
    <location>
        <begin position="1316"/>
        <end position="1366"/>
    </location>
</feature>
<feature type="domain" description="Ion transport" evidence="17">
    <location>
        <begin position="409"/>
        <end position="644"/>
    </location>
</feature>
<feature type="transmembrane region" description="Helical" evidence="16">
    <location>
        <begin position="1079"/>
        <end position="1101"/>
    </location>
</feature>
<feature type="transmembrane region" description="Helical" evidence="16">
    <location>
        <begin position="47"/>
        <end position="65"/>
    </location>
</feature>
<feature type="transmembrane region" description="Helical" evidence="16">
    <location>
        <begin position="794"/>
        <end position="812"/>
    </location>
</feature>